<dbReference type="AlphaFoldDB" id="A0A1E1KIG3"/>
<keyword evidence="2" id="KW-1185">Reference proteome</keyword>
<protein>
    <submittedName>
        <fullName evidence="1">Uncharacterized protein</fullName>
    </submittedName>
</protein>
<name>A0A1E1KIG3_9HELO</name>
<dbReference type="EMBL" id="FJUX01000033">
    <property type="protein sequence ID" value="CZS97826.1"/>
    <property type="molecule type" value="Genomic_DNA"/>
</dbReference>
<reference evidence="2" key="1">
    <citation type="submission" date="2016-03" db="EMBL/GenBank/DDBJ databases">
        <authorList>
            <person name="Guldener U."/>
        </authorList>
    </citation>
    <scope>NUCLEOTIDE SEQUENCE [LARGE SCALE GENOMIC DNA]</scope>
    <source>
        <strain evidence="2">04CH-RAC-A.6.1</strain>
    </source>
</reference>
<dbReference type="Proteomes" id="UP000178912">
    <property type="component" value="Unassembled WGS sequence"/>
</dbReference>
<accession>A0A1E1KIG3</accession>
<organism evidence="1 2">
    <name type="scientific">Rhynchosporium agropyri</name>
    <dbReference type="NCBI Taxonomy" id="914238"/>
    <lineage>
        <taxon>Eukaryota</taxon>
        <taxon>Fungi</taxon>
        <taxon>Dikarya</taxon>
        <taxon>Ascomycota</taxon>
        <taxon>Pezizomycotina</taxon>
        <taxon>Leotiomycetes</taxon>
        <taxon>Helotiales</taxon>
        <taxon>Ploettnerulaceae</taxon>
        <taxon>Rhynchosporium</taxon>
    </lineage>
</organism>
<evidence type="ECO:0000313" key="1">
    <source>
        <dbReference type="EMBL" id="CZS97826.1"/>
    </source>
</evidence>
<evidence type="ECO:0000313" key="2">
    <source>
        <dbReference type="Proteomes" id="UP000178912"/>
    </source>
</evidence>
<dbReference type="OrthoDB" id="6846267at2759"/>
<gene>
    <name evidence="1" type="ORF">RAG0_06726</name>
</gene>
<sequence>MGWRYLNAALLNVASKRRINTITSTSKIHSLRNLFLEKFHDHVQQTGLLEDLVSTDNDILNVSSDFPQVLKSPSCGHRLAAKIEAKCYLVTDLEVFDAENQSSTNHVAIDERVGCSFSRERLILCRILCRILCKSSSLLLTSYDWSIIHSKVLGVFLITDAELIAAITASFVKVRYFLGRLTLQQLQVWLIPTVGLAAKLETTPLCKSGYCHMHPYEGKSKADRTKQTNVKIQSWEFNKGQYMLFAFSEVNWDLEKNLKMIESGPYDLEGPIDIETFFKEKRKSSRWDAFKPPSFENMEVFLVLCLDIFHN</sequence>
<proteinExistence type="predicted"/>